<organism evidence="2 3">
    <name type="scientific">Batillaria attramentaria</name>
    <dbReference type="NCBI Taxonomy" id="370345"/>
    <lineage>
        <taxon>Eukaryota</taxon>
        <taxon>Metazoa</taxon>
        <taxon>Spiralia</taxon>
        <taxon>Lophotrochozoa</taxon>
        <taxon>Mollusca</taxon>
        <taxon>Gastropoda</taxon>
        <taxon>Caenogastropoda</taxon>
        <taxon>Sorbeoconcha</taxon>
        <taxon>Cerithioidea</taxon>
        <taxon>Batillariidae</taxon>
        <taxon>Batillaria</taxon>
    </lineage>
</organism>
<gene>
    <name evidence="2" type="ORF">BaRGS_00020111</name>
</gene>
<feature type="compositionally biased region" description="Basic and acidic residues" evidence="1">
    <location>
        <begin position="123"/>
        <end position="138"/>
    </location>
</feature>
<evidence type="ECO:0000313" key="3">
    <source>
        <dbReference type="Proteomes" id="UP001519460"/>
    </source>
</evidence>
<comment type="caution">
    <text evidence="2">The sequence shown here is derived from an EMBL/GenBank/DDBJ whole genome shotgun (WGS) entry which is preliminary data.</text>
</comment>
<feature type="region of interest" description="Disordered" evidence="1">
    <location>
        <begin position="96"/>
        <end position="146"/>
    </location>
</feature>
<feature type="compositionally biased region" description="Polar residues" evidence="1">
    <location>
        <begin position="105"/>
        <end position="114"/>
    </location>
</feature>
<accession>A0ABD0KNP1</accession>
<evidence type="ECO:0000256" key="1">
    <source>
        <dbReference type="SAM" id="MobiDB-lite"/>
    </source>
</evidence>
<protein>
    <submittedName>
        <fullName evidence="2">Uncharacterized protein</fullName>
    </submittedName>
</protein>
<sequence>MYCDVRLSDRFPQCHFDEGKIAMSPPIRLSDCSAKDEGVTEEVQVPTKPRNMWVGEAEQLQQGSSDFRGPPKRRITIANMGLQEEAENTGSYKQIYQQKQRRQLAPSSRTNSFNGGVDLPDYGGRDSKDNGYRSEQRTPRTVLDPISEGGGYDWLPQFGNKSPGVNKERFNSEIVSAHTVYWRPVNSARNSVIRSLAKCVDVLNVSWLDS</sequence>
<dbReference type="Proteomes" id="UP001519460">
    <property type="component" value="Unassembled WGS sequence"/>
</dbReference>
<dbReference type="EMBL" id="JACVVK020000148">
    <property type="protein sequence ID" value="KAK7488658.1"/>
    <property type="molecule type" value="Genomic_DNA"/>
</dbReference>
<reference evidence="2 3" key="1">
    <citation type="journal article" date="2023" name="Sci. Data">
        <title>Genome assembly of the Korean intertidal mud-creeper Batillaria attramentaria.</title>
        <authorList>
            <person name="Patra A.K."/>
            <person name="Ho P.T."/>
            <person name="Jun S."/>
            <person name="Lee S.J."/>
            <person name="Kim Y."/>
            <person name="Won Y.J."/>
        </authorList>
    </citation>
    <scope>NUCLEOTIDE SEQUENCE [LARGE SCALE GENOMIC DNA]</scope>
    <source>
        <strain evidence="2">Wonlab-2016</strain>
    </source>
</reference>
<keyword evidence="3" id="KW-1185">Reference proteome</keyword>
<name>A0ABD0KNP1_9CAEN</name>
<evidence type="ECO:0000313" key="2">
    <source>
        <dbReference type="EMBL" id="KAK7488658.1"/>
    </source>
</evidence>
<proteinExistence type="predicted"/>
<dbReference type="AlphaFoldDB" id="A0ABD0KNP1"/>